<reference evidence="1" key="1">
    <citation type="journal article" date="2013" name="BMC Genomics">
        <title>Unscrambling butterfly oogenesis.</title>
        <authorList>
            <person name="Carter J.M."/>
            <person name="Baker S.C."/>
            <person name="Pink R."/>
            <person name="Carter D.R."/>
            <person name="Collins A."/>
            <person name="Tomlin J."/>
            <person name="Gibbs M."/>
            <person name="Breuker C.J."/>
        </authorList>
    </citation>
    <scope>NUCLEOTIDE SEQUENCE</scope>
    <source>
        <tissue evidence="1">Ovary</tissue>
    </source>
</reference>
<proteinExistence type="predicted"/>
<evidence type="ECO:0000313" key="1">
    <source>
        <dbReference type="EMBL" id="JAA87860.1"/>
    </source>
</evidence>
<dbReference type="PROSITE" id="PS51257">
    <property type="entry name" value="PROKAR_LIPOPROTEIN"/>
    <property type="match status" value="1"/>
</dbReference>
<protein>
    <submittedName>
        <fullName evidence="1">Uncharacterized protein</fullName>
    </submittedName>
</protein>
<sequence length="82" mass="9372">MFLKPSISYIIYTSLHTKPPISISLTQSCRSVWHPTYSGHKCNKLRKHLFKSFGSYFLRSACSKPSKLIHPLIMMGEVGMKV</sequence>
<reference evidence="1" key="2">
    <citation type="submission" date="2013-05" db="EMBL/GenBank/DDBJ databases">
        <authorList>
            <person name="Carter J.-M."/>
            <person name="Baker S.C."/>
            <person name="Pink R."/>
            <person name="Carter D.R.F."/>
            <person name="Collins A."/>
            <person name="Tomlin J."/>
            <person name="Gibbs M."/>
            <person name="Breuker C.J."/>
        </authorList>
    </citation>
    <scope>NUCLEOTIDE SEQUENCE</scope>
    <source>
        <tissue evidence="1">Ovary</tissue>
    </source>
</reference>
<dbReference type="EMBL" id="GAIX01004700">
    <property type="protein sequence ID" value="JAA87860.1"/>
    <property type="molecule type" value="Transcribed_RNA"/>
</dbReference>
<accession>S4PK50</accession>
<name>S4PK50_9NEOP</name>
<dbReference type="AlphaFoldDB" id="S4PK50"/>
<organism evidence="1">
    <name type="scientific">Pararge aegeria</name>
    <name type="common">speckled wood butterfly</name>
    <dbReference type="NCBI Taxonomy" id="116150"/>
    <lineage>
        <taxon>Eukaryota</taxon>
        <taxon>Metazoa</taxon>
        <taxon>Ecdysozoa</taxon>
        <taxon>Arthropoda</taxon>
        <taxon>Hexapoda</taxon>
        <taxon>Insecta</taxon>
        <taxon>Pterygota</taxon>
        <taxon>Neoptera</taxon>
        <taxon>Endopterygota</taxon>
        <taxon>Lepidoptera</taxon>
        <taxon>Glossata</taxon>
        <taxon>Ditrysia</taxon>
        <taxon>Papilionoidea</taxon>
        <taxon>Nymphalidae</taxon>
        <taxon>Satyrinae</taxon>
        <taxon>Satyrini</taxon>
        <taxon>Parargina</taxon>
        <taxon>Pararge</taxon>
    </lineage>
</organism>